<gene>
    <name evidence="13" type="ORF">HYC85_019069</name>
</gene>
<dbReference type="SUPFAM" id="SSF51126">
    <property type="entry name" value="Pectin lyase-like"/>
    <property type="match status" value="1"/>
</dbReference>
<reference evidence="13 14" key="2">
    <citation type="submission" date="2020-07" db="EMBL/GenBank/DDBJ databases">
        <title>Genome assembly of wild tea tree DASZ reveals pedigree and selection history of tea varieties.</title>
        <authorList>
            <person name="Zhang W."/>
        </authorList>
    </citation>
    <scope>NUCLEOTIDE SEQUENCE [LARGE SCALE GENOMIC DNA]</scope>
    <source>
        <strain evidence="14">cv. G240</strain>
        <tissue evidence="13">Leaf</tissue>
    </source>
</reference>
<comment type="subcellular location">
    <subcellularLocation>
        <location evidence="1 10">Secreted</location>
        <location evidence="1 10">Cell wall</location>
    </subcellularLocation>
</comment>
<comment type="caution">
    <text evidence="13">The sequence shown here is derived from an EMBL/GenBank/DDBJ whole genome shotgun (WGS) entry which is preliminary data.</text>
</comment>
<evidence type="ECO:0000256" key="6">
    <source>
        <dbReference type="ARBA" id="ARBA00022801"/>
    </source>
</evidence>
<evidence type="ECO:0000259" key="12">
    <source>
        <dbReference type="Pfam" id="PF01095"/>
    </source>
</evidence>
<evidence type="ECO:0000256" key="11">
    <source>
        <dbReference type="SAM" id="MobiDB-lite"/>
    </source>
</evidence>
<reference evidence="14" key="1">
    <citation type="journal article" date="2020" name="Nat. Commun.">
        <title>Genome assembly of wild tea tree DASZ reveals pedigree and selection history of tea varieties.</title>
        <authorList>
            <person name="Zhang W."/>
            <person name="Zhang Y."/>
            <person name="Qiu H."/>
            <person name="Guo Y."/>
            <person name="Wan H."/>
            <person name="Zhang X."/>
            <person name="Scossa F."/>
            <person name="Alseekh S."/>
            <person name="Zhang Q."/>
            <person name="Wang P."/>
            <person name="Xu L."/>
            <person name="Schmidt M.H."/>
            <person name="Jia X."/>
            <person name="Li D."/>
            <person name="Zhu A."/>
            <person name="Guo F."/>
            <person name="Chen W."/>
            <person name="Ni D."/>
            <person name="Usadel B."/>
            <person name="Fernie A.R."/>
            <person name="Wen W."/>
        </authorList>
    </citation>
    <scope>NUCLEOTIDE SEQUENCE [LARGE SCALE GENOMIC DNA]</scope>
    <source>
        <strain evidence="14">cv. G240</strain>
    </source>
</reference>
<comment type="catalytic activity">
    <reaction evidence="9 10">
        <text>[(1-&gt;4)-alpha-D-galacturonosyl methyl ester](n) + n H2O = [(1-&gt;4)-alpha-D-galacturonosyl](n) + n methanol + n H(+)</text>
        <dbReference type="Rhea" id="RHEA:22380"/>
        <dbReference type="Rhea" id="RHEA-COMP:14570"/>
        <dbReference type="Rhea" id="RHEA-COMP:14573"/>
        <dbReference type="ChEBI" id="CHEBI:15377"/>
        <dbReference type="ChEBI" id="CHEBI:15378"/>
        <dbReference type="ChEBI" id="CHEBI:17790"/>
        <dbReference type="ChEBI" id="CHEBI:140522"/>
        <dbReference type="ChEBI" id="CHEBI:140523"/>
        <dbReference type="EC" id="3.1.1.11"/>
    </reaction>
</comment>
<evidence type="ECO:0000313" key="14">
    <source>
        <dbReference type="Proteomes" id="UP000593564"/>
    </source>
</evidence>
<dbReference type="PANTHER" id="PTHR31707">
    <property type="entry name" value="PECTINESTERASE"/>
    <property type="match status" value="1"/>
</dbReference>
<proteinExistence type="predicted"/>
<dbReference type="InterPro" id="IPR018040">
    <property type="entry name" value="Pectinesterase_Tyr_AS"/>
</dbReference>
<evidence type="ECO:0000256" key="1">
    <source>
        <dbReference type="ARBA" id="ARBA00004191"/>
    </source>
</evidence>
<dbReference type="UniPathway" id="UPA00545">
    <property type="reaction ID" value="UER00823"/>
</dbReference>
<feature type="domain" description="Pectinesterase catalytic" evidence="12">
    <location>
        <begin position="73"/>
        <end position="154"/>
    </location>
</feature>
<dbReference type="FunFam" id="2.160.20.10:FF:000029">
    <property type="entry name" value="Pectinesterase 4"/>
    <property type="match status" value="1"/>
</dbReference>
<dbReference type="Proteomes" id="UP000593564">
    <property type="component" value="Unassembled WGS sequence"/>
</dbReference>
<dbReference type="GO" id="GO:0042545">
    <property type="term" value="P:cell wall modification"/>
    <property type="evidence" value="ECO:0007669"/>
    <property type="project" value="UniProtKB-UniRule"/>
</dbReference>
<feature type="domain" description="Pectinesterase catalytic" evidence="12">
    <location>
        <begin position="174"/>
        <end position="372"/>
    </location>
</feature>
<evidence type="ECO:0000256" key="2">
    <source>
        <dbReference type="ARBA" id="ARBA00005184"/>
    </source>
</evidence>
<keyword evidence="4 10" id="KW-0134">Cell wall</keyword>
<comment type="function">
    <text evidence="10">Acts in the modification of cell walls via demethylesterification of cell wall pectin.</text>
</comment>
<protein>
    <recommendedName>
        <fullName evidence="3 10">Pectinesterase</fullName>
        <ecNumber evidence="3 10">3.1.1.11</ecNumber>
    </recommendedName>
</protein>
<dbReference type="Pfam" id="PF01095">
    <property type="entry name" value="Pectinesterase"/>
    <property type="match status" value="2"/>
</dbReference>
<feature type="region of interest" description="Disordered" evidence="11">
    <location>
        <begin position="44"/>
        <end position="66"/>
    </location>
</feature>
<evidence type="ECO:0000313" key="13">
    <source>
        <dbReference type="EMBL" id="KAF5941427.1"/>
    </source>
</evidence>
<dbReference type="AlphaFoldDB" id="A0A7J7GLQ1"/>
<accession>A0A7J7GLQ1</accession>
<name>A0A7J7GLQ1_CAMSI</name>
<dbReference type="Gene3D" id="2.160.20.10">
    <property type="entry name" value="Single-stranded right-handed beta-helix, Pectin lyase-like"/>
    <property type="match status" value="1"/>
</dbReference>
<evidence type="ECO:0000256" key="9">
    <source>
        <dbReference type="ARBA" id="ARBA00047928"/>
    </source>
</evidence>
<dbReference type="InterPro" id="IPR000070">
    <property type="entry name" value="Pectinesterase_cat"/>
</dbReference>
<evidence type="ECO:0000256" key="5">
    <source>
        <dbReference type="ARBA" id="ARBA00022525"/>
    </source>
</evidence>
<dbReference type="GO" id="GO:0030599">
    <property type="term" value="F:pectinesterase activity"/>
    <property type="evidence" value="ECO:0007669"/>
    <property type="project" value="UniProtKB-UniRule"/>
</dbReference>
<evidence type="ECO:0000256" key="10">
    <source>
        <dbReference type="RuleBase" id="RU000589"/>
    </source>
</evidence>
<evidence type="ECO:0000256" key="3">
    <source>
        <dbReference type="ARBA" id="ARBA00013229"/>
    </source>
</evidence>
<sequence>MSDRLFNATQLIGNALSIVSTISQLLSTFDINLDTSASFRRLLETSSEGGGGGGRRGKLLGANQNSGGQLKPNAVVAKDVSGQYKTIATALAAYPKNNKGRYIIYIKEGIYDEYITITKDQVNVFMYGDGSRKTMVTGKKSNTGGFPTFRTAFFRNRKWEQRNTLNLLKRKQRNKFAAIGDGFIAKSMGFQNTARAESYMSAFYNCRMNGYQDTLYVQAHRQFYRNCVVSGTIDFIFSDTSVVIQNSLVVRKPMDNQQNTVTAHGRTTTKEINGVVIQNCSIVPKDKLYPVRFQILTYLGHPWKEYYRAVIMESTLADFIQPARWLPWAGTFALDTCYFAEYASRGLGAITTKRVWYIHYHNHVSLVKHIKFHKGTSGTG</sequence>
<dbReference type="GO" id="GO:0045490">
    <property type="term" value="P:pectin catabolic process"/>
    <property type="evidence" value="ECO:0007669"/>
    <property type="project" value="UniProtKB-UniRule"/>
</dbReference>
<keyword evidence="5 10" id="KW-0964">Secreted</keyword>
<evidence type="ECO:0000256" key="8">
    <source>
        <dbReference type="ARBA" id="ARBA00023316"/>
    </source>
</evidence>
<keyword evidence="6 10" id="KW-0378">Hydrolase</keyword>
<dbReference type="InterPro" id="IPR011050">
    <property type="entry name" value="Pectin_lyase_fold/virulence"/>
</dbReference>
<comment type="pathway">
    <text evidence="2 10">Glycan metabolism; pectin degradation; 2-dehydro-3-deoxy-D-gluconate from pectin: step 1/5.</text>
</comment>
<dbReference type="InterPro" id="IPR012334">
    <property type="entry name" value="Pectin_lyas_fold"/>
</dbReference>
<keyword evidence="7 10" id="KW-0063">Aspartyl esterase</keyword>
<dbReference type="EC" id="3.1.1.11" evidence="3 10"/>
<dbReference type="EMBL" id="JACBKZ010000009">
    <property type="protein sequence ID" value="KAF5941427.1"/>
    <property type="molecule type" value="Genomic_DNA"/>
</dbReference>
<keyword evidence="8 10" id="KW-0961">Cell wall biogenesis/degradation</keyword>
<evidence type="ECO:0000256" key="7">
    <source>
        <dbReference type="ARBA" id="ARBA00023085"/>
    </source>
</evidence>
<evidence type="ECO:0000256" key="4">
    <source>
        <dbReference type="ARBA" id="ARBA00022512"/>
    </source>
</evidence>
<keyword evidence="14" id="KW-1185">Reference proteome</keyword>
<dbReference type="PROSITE" id="PS00800">
    <property type="entry name" value="PECTINESTERASE_1"/>
    <property type="match status" value="1"/>
</dbReference>
<organism evidence="13 14">
    <name type="scientific">Camellia sinensis</name>
    <name type="common">Tea plant</name>
    <name type="synonym">Thea sinensis</name>
    <dbReference type="NCBI Taxonomy" id="4442"/>
    <lineage>
        <taxon>Eukaryota</taxon>
        <taxon>Viridiplantae</taxon>
        <taxon>Streptophyta</taxon>
        <taxon>Embryophyta</taxon>
        <taxon>Tracheophyta</taxon>
        <taxon>Spermatophyta</taxon>
        <taxon>Magnoliopsida</taxon>
        <taxon>eudicotyledons</taxon>
        <taxon>Gunneridae</taxon>
        <taxon>Pentapetalae</taxon>
        <taxon>asterids</taxon>
        <taxon>Ericales</taxon>
        <taxon>Theaceae</taxon>
        <taxon>Camellia</taxon>
    </lineage>
</organism>